<dbReference type="CDD" id="cd16922">
    <property type="entry name" value="HATPase_EvgS-ArcB-TorS-like"/>
    <property type="match status" value="1"/>
</dbReference>
<feature type="domain" description="PAC" evidence="8">
    <location>
        <begin position="88"/>
        <end position="140"/>
    </location>
</feature>
<dbReference type="RefSeq" id="WP_148783219.1">
    <property type="nucleotide sequence ID" value="NZ_VNHU01000008.1"/>
</dbReference>
<keyword evidence="3 5" id="KW-0597">Phosphoprotein</keyword>
<dbReference type="SMART" id="SM00387">
    <property type="entry name" value="HATPase_c"/>
    <property type="match status" value="1"/>
</dbReference>
<dbReference type="InterPro" id="IPR004358">
    <property type="entry name" value="Sig_transdc_His_kin-like_C"/>
</dbReference>
<name>A0A5S5BX59_9FLAO</name>
<evidence type="ECO:0000259" key="6">
    <source>
        <dbReference type="PROSITE" id="PS50109"/>
    </source>
</evidence>
<evidence type="ECO:0000259" key="7">
    <source>
        <dbReference type="PROSITE" id="PS50110"/>
    </source>
</evidence>
<dbReference type="PANTHER" id="PTHR45339:SF1">
    <property type="entry name" value="HYBRID SIGNAL TRANSDUCTION HISTIDINE KINASE J"/>
    <property type="match status" value="1"/>
</dbReference>
<dbReference type="PROSITE" id="PS50109">
    <property type="entry name" value="HIS_KIN"/>
    <property type="match status" value="1"/>
</dbReference>
<dbReference type="SUPFAM" id="SSF52172">
    <property type="entry name" value="CheY-like"/>
    <property type="match status" value="1"/>
</dbReference>
<dbReference type="OrthoDB" id="9811889at2"/>
<evidence type="ECO:0000256" key="2">
    <source>
        <dbReference type="ARBA" id="ARBA00012438"/>
    </source>
</evidence>
<dbReference type="InterPro" id="IPR036097">
    <property type="entry name" value="HisK_dim/P_sf"/>
</dbReference>
<keyword evidence="10" id="KW-1185">Reference proteome</keyword>
<dbReference type="InterPro" id="IPR011006">
    <property type="entry name" value="CheY-like_superfamily"/>
</dbReference>
<dbReference type="Pfam" id="PF00072">
    <property type="entry name" value="Response_reg"/>
    <property type="match status" value="1"/>
</dbReference>
<dbReference type="CDD" id="cd17546">
    <property type="entry name" value="REC_hyHK_CKI1_RcsC-like"/>
    <property type="match status" value="1"/>
</dbReference>
<evidence type="ECO:0000256" key="3">
    <source>
        <dbReference type="ARBA" id="ARBA00022553"/>
    </source>
</evidence>
<comment type="caution">
    <text evidence="9">The sequence shown here is derived from an EMBL/GenBank/DDBJ whole genome shotgun (WGS) entry which is preliminary data.</text>
</comment>
<dbReference type="EC" id="2.7.13.3" evidence="2"/>
<dbReference type="InterPro" id="IPR000700">
    <property type="entry name" value="PAS-assoc_C"/>
</dbReference>
<dbReference type="Gene3D" id="1.10.287.130">
    <property type="match status" value="1"/>
</dbReference>
<dbReference type="Gene3D" id="3.30.450.20">
    <property type="entry name" value="PAS domain"/>
    <property type="match status" value="1"/>
</dbReference>
<gene>
    <name evidence="9" type="ORF">BD809_10827</name>
</gene>
<dbReference type="EMBL" id="VNHU01000008">
    <property type="protein sequence ID" value="TYP71617.1"/>
    <property type="molecule type" value="Genomic_DNA"/>
</dbReference>
<dbReference type="FunFam" id="3.30.565.10:FF:000010">
    <property type="entry name" value="Sensor histidine kinase RcsC"/>
    <property type="match status" value="1"/>
</dbReference>
<dbReference type="InterPro" id="IPR036890">
    <property type="entry name" value="HATPase_C_sf"/>
</dbReference>
<dbReference type="InterPro" id="IPR000014">
    <property type="entry name" value="PAS"/>
</dbReference>
<dbReference type="GO" id="GO:0000155">
    <property type="term" value="F:phosphorelay sensor kinase activity"/>
    <property type="evidence" value="ECO:0007669"/>
    <property type="project" value="InterPro"/>
</dbReference>
<dbReference type="InterPro" id="IPR003594">
    <property type="entry name" value="HATPase_dom"/>
</dbReference>
<feature type="modified residue" description="4-aspartylphosphate" evidence="5">
    <location>
        <position position="452"/>
    </location>
</feature>
<dbReference type="PROSITE" id="PS50110">
    <property type="entry name" value="RESPONSE_REGULATORY"/>
    <property type="match status" value="1"/>
</dbReference>
<dbReference type="Pfam" id="PF00512">
    <property type="entry name" value="HisKA"/>
    <property type="match status" value="1"/>
</dbReference>
<evidence type="ECO:0000259" key="8">
    <source>
        <dbReference type="PROSITE" id="PS50113"/>
    </source>
</evidence>
<evidence type="ECO:0000313" key="10">
    <source>
        <dbReference type="Proteomes" id="UP000324376"/>
    </source>
</evidence>
<dbReference type="NCBIfam" id="TIGR00229">
    <property type="entry name" value="sensory_box"/>
    <property type="match status" value="1"/>
</dbReference>
<dbReference type="Gene3D" id="3.40.50.2300">
    <property type="match status" value="1"/>
</dbReference>
<dbReference type="Proteomes" id="UP000324376">
    <property type="component" value="Unassembled WGS sequence"/>
</dbReference>
<organism evidence="9 10">
    <name type="scientific">Aquimarina intermedia</name>
    <dbReference type="NCBI Taxonomy" id="350814"/>
    <lineage>
        <taxon>Bacteria</taxon>
        <taxon>Pseudomonadati</taxon>
        <taxon>Bacteroidota</taxon>
        <taxon>Flavobacteriia</taxon>
        <taxon>Flavobacteriales</taxon>
        <taxon>Flavobacteriaceae</taxon>
        <taxon>Aquimarina</taxon>
    </lineage>
</organism>
<dbReference type="CDD" id="cd00130">
    <property type="entry name" value="PAS"/>
    <property type="match status" value="1"/>
</dbReference>
<evidence type="ECO:0000256" key="5">
    <source>
        <dbReference type="PROSITE-ProRule" id="PRU00169"/>
    </source>
</evidence>
<dbReference type="SUPFAM" id="SSF55874">
    <property type="entry name" value="ATPase domain of HSP90 chaperone/DNA topoisomerase II/histidine kinase"/>
    <property type="match status" value="1"/>
</dbReference>
<dbReference type="SMART" id="SM00448">
    <property type="entry name" value="REC"/>
    <property type="match status" value="1"/>
</dbReference>
<dbReference type="AlphaFoldDB" id="A0A5S5BX59"/>
<dbReference type="CDD" id="cd00082">
    <property type="entry name" value="HisKA"/>
    <property type="match status" value="1"/>
</dbReference>
<dbReference type="InterPro" id="IPR005467">
    <property type="entry name" value="His_kinase_dom"/>
</dbReference>
<dbReference type="InterPro" id="IPR001789">
    <property type="entry name" value="Sig_transdc_resp-reg_receiver"/>
</dbReference>
<dbReference type="InterPro" id="IPR003661">
    <property type="entry name" value="HisK_dim/P_dom"/>
</dbReference>
<protein>
    <recommendedName>
        <fullName evidence="2">histidine kinase</fullName>
        <ecNumber evidence="2">2.7.13.3</ecNumber>
    </recommendedName>
</protein>
<keyword evidence="4" id="KW-0902">Two-component regulatory system</keyword>
<dbReference type="PRINTS" id="PR00344">
    <property type="entry name" value="BCTRLSENSOR"/>
</dbReference>
<proteinExistence type="predicted"/>
<dbReference type="InterPro" id="IPR035965">
    <property type="entry name" value="PAS-like_dom_sf"/>
</dbReference>
<dbReference type="Pfam" id="PF02518">
    <property type="entry name" value="HATPase_c"/>
    <property type="match status" value="1"/>
</dbReference>
<feature type="domain" description="Response regulatory" evidence="7">
    <location>
        <begin position="403"/>
        <end position="521"/>
    </location>
</feature>
<comment type="catalytic activity">
    <reaction evidence="1">
        <text>ATP + protein L-histidine = ADP + protein N-phospho-L-histidine.</text>
        <dbReference type="EC" id="2.7.13.3"/>
    </reaction>
</comment>
<reference evidence="9 10" key="1">
    <citation type="submission" date="2019-07" db="EMBL/GenBank/DDBJ databases">
        <title>Genomic Encyclopedia of Archaeal and Bacterial Type Strains, Phase II (KMG-II): from individual species to whole genera.</title>
        <authorList>
            <person name="Goeker M."/>
        </authorList>
    </citation>
    <scope>NUCLEOTIDE SEQUENCE [LARGE SCALE GENOMIC DNA]</scope>
    <source>
        <strain evidence="9 10">DSM 17527</strain>
    </source>
</reference>
<dbReference type="SMART" id="SM00388">
    <property type="entry name" value="HisKA"/>
    <property type="match status" value="1"/>
</dbReference>
<dbReference type="PROSITE" id="PS50113">
    <property type="entry name" value="PAC"/>
    <property type="match status" value="1"/>
</dbReference>
<dbReference type="SUPFAM" id="SSF47384">
    <property type="entry name" value="Homodimeric domain of signal transducing histidine kinase"/>
    <property type="match status" value="1"/>
</dbReference>
<dbReference type="PANTHER" id="PTHR45339">
    <property type="entry name" value="HYBRID SIGNAL TRANSDUCTION HISTIDINE KINASE J"/>
    <property type="match status" value="1"/>
</dbReference>
<evidence type="ECO:0000313" key="9">
    <source>
        <dbReference type="EMBL" id="TYP71617.1"/>
    </source>
</evidence>
<dbReference type="Gene3D" id="3.30.565.10">
    <property type="entry name" value="Histidine kinase-like ATPase, C-terminal domain"/>
    <property type="match status" value="1"/>
</dbReference>
<sequence>MKATTPANTPYHSPKDWIDLFKEAPCGYILTAPNGSILKVNDTLCNWLKFLPEEMENTMRFQELLSIGGKLFYETRHIALLKLHDQANEINYDLICKDGSSISVLLNSSQHKDAKGNIVAYQYILLPFSDRKKYEVELLNAKKASEEAVRAKSIFLSTITHEIRTPIHAILNAGNILLQEYSSQEQRELLEVINFSSNNLLELVNSVLDLSKMEVGKVKIDEAPFNIRSVFERLLQVYRPLALGKDVNFELIISETVPEIMIGDGGKIRQIFTNLIGNAIKFTQQGTIRLQLSLKATVEDRFIIHFELKDEGIGMSESELAKIFDPFTQANDTIHKNFGGSGLGLSIVQKLLNLLDSQLTVSSRLGEGSTFSFDLGLQRTLEEVKEEKTEEILEHKEDLSHIKILVVDDIFSNILVIKHYFKIWNIPFEHVTNGEEALKRVQEKDFDLVFMDLNMPEMDGYQTTECIRALPEAKYMQLPIIALSAYDANEIKFKVKRSGMNGLVQKPFRANQFYQTIIEYVRTADKRAVHADPTMEVTGERTNHTEFSTKILCEIFENDCEAIQNYFEIVLIELTQVIEDFIKIETSFSLPAYRAAVHKNISLLTIFQLDVLRSKMTIATQLLSDDRKQEFLHTSKEIRVALGQLADWIREQSNSNQSICE</sequence>
<feature type="domain" description="Histidine kinase" evidence="6">
    <location>
        <begin position="158"/>
        <end position="379"/>
    </location>
</feature>
<dbReference type="Pfam" id="PF13426">
    <property type="entry name" value="PAS_9"/>
    <property type="match status" value="1"/>
</dbReference>
<evidence type="ECO:0000256" key="1">
    <source>
        <dbReference type="ARBA" id="ARBA00000085"/>
    </source>
</evidence>
<accession>A0A5S5BX59</accession>
<dbReference type="SUPFAM" id="SSF55785">
    <property type="entry name" value="PYP-like sensor domain (PAS domain)"/>
    <property type="match status" value="1"/>
</dbReference>
<evidence type="ECO:0000256" key="4">
    <source>
        <dbReference type="ARBA" id="ARBA00023012"/>
    </source>
</evidence>